<comment type="caution">
    <text evidence="2">The sequence shown here is derived from an EMBL/GenBank/DDBJ whole genome shotgun (WGS) entry which is preliminary data.</text>
</comment>
<accession>A0A6D2I1Z5</accession>
<dbReference type="InterPro" id="IPR017451">
    <property type="entry name" value="F-box-assoc_interact_dom"/>
</dbReference>
<dbReference type="Proteomes" id="UP000467841">
    <property type="component" value="Unassembled WGS sequence"/>
</dbReference>
<sequence length="424" mass="48290">MDGLPEHLIHKILFRINPRSLVNGDDALHRYLNSHIQDPYFISNYFPPGLLQISSHGSNLLSYQRYGDSRSRIGVKNTSTECQILGSCSGLLLLFIGDGLCVANPLTKKFRFLNLSRLMDVLGENTKHVGFAVNQTTPSFEIVHLFEAKKLNETSYEFEIYAGGGDSWRDSKTKITCQSSDLDNRMKNPVYLDGSLHWLRKDGGIVAFNPKTHEARLVPTKLPDELSLTALFTASDNKLTLVSPTKEITNVYALQDIKSDPKWVLVTRIQNMVLDVKRPVNVEAYDGRRLVLREVRKKKGVYDTVLHVYDLSADKWEVMGSIPGWCNSYRDIIQFQPSWSSVVGLDETVANCDDDKSISSLRSIIGLIDEEVGRKRTAEVEEEEENKQFSSKKIKLMEKEATEEEESRLQFFRITREGEHVYFD</sequence>
<keyword evidence="3" id="KW-1185">Reference proteome</keyword>
<evidence type="ECO:0000259" key="1">
    <source>
        <dbReference type="Pfam" id="PF07734"/>
    </source>
</evidence>
<dbReference type="PANTHER" id="PTHR31672:SF13">
    <property type="entry name" value="F-BOX PROTEIN CPR30-LIKE"/>
    <property type="match status" value="1"/>
</dbReference>
<reference evidence="2" key="1">
    <citation type="submission" date="2020-01" db="EMBL/GenBank/DDBJ databases">
        <authorList>
            <person name="Mishra B."/>
        </authorList>
    </citation>
    <scope>NUCLEOTIDE SEQUENCE [LARGE SCALE GENOMIC DNA]</scope>
</reference>
<evidence type="ECO:0000313" key="3">
    <source>
        <dbReference type="Proteomes" id="UP000467841"/>
    </source>
</evidence>
<dbReference type="AlphaFoldDB" id="A0A6D2I1Z5"/>
<organism evidence="2 3">
    <name type="scientific">Microthlaspi erraticum</name>
    <dbReference type="NCBI Taxonomy" id="1685480"/>
    <lineage>
        <taxon>Eukaryota</taxon>
        <taxon>Viridiplantae</taxon>
        <taxon>Streptophyta</taxon>
        <taxon>Embryophyta</taxon>
        <taxon>Tracheophyta</taxon>
        <taxon>Spermatophyta</taxon>
        <taxon>Magnoliopsida</taxon>
        <taxon>eudicotyledons</taxon>
        <taxon>Gunneridae</taxon>
        <taxon>Pentapetalae</taxon>
        <taxon>rosids</taxon>
        <taxon>malvids</taxon>
        <taxon>Brassicales</taxon>
        <taxon>Brassicaceae</taxon>
        <taxon>Coluteocarpeae</taxon>
        <taxon>Microthlaspi</taxon>
    </lineage>
</organism>
<dbReference type="PANTHER" id="PTHR31672">
    <property type="entry name" value="BNACNNG10540D PROTEIN"/>
    <property type="match status" value="1"/>
</dbReference>
<feature type="domain" description="F-box associated beta-propeller type 1" evidence="1">
    <location>
        <begin position="80"/>
        <end position="201"/>
    </location>
</feature>
<dbReference type="EMBL" id="CACVBM020000444">
    <property type="protein sequence ID" value="CAA7019436.1"/>
    <property type="molecule type" value="Genomic_DNA"/>
</dbReference>
<evidence type="ECO:0000313" key="2">
    <source>
        <dbReference type="EMBL" id="CAA7019436.1"/>
    </source>
</evidence>
<dbReference type="OrthoDB" id="1089231at2759"/>
<dbReference type="InterPro" id="IPR006527">
    <property type="entry name" value="F-box-assoc_dom_typ1"/>
</dbReference>
<gene>
    <name evidence="2" type="ORF">MERR_LOCUS6671</name>
</gene>
<proteinExistence type="predicted"/>
<dbReference type="InterPro" id="IPR050796">
    <property type="entry name" value="SCF_F-box_component"/>
</dbReference>
<name>A0A6D2I1Z5_9BRAS</name>
<dbReference type="NCBIfam" id="TIGR01640">
    <property type="entry name" value="F_box_assoc_1"/>
    <property type="match status" value="1"/>
</dbReference>
<protein>
    <recommendedName>
        <fullName evidence="1">F-box associated beta-propeller type 1 domain-containing protein</fullName>
    </recommendedName>
</protein>
<dbReference type="Pfam" id="PF07734">
    <property type="entry name" value="FBA_1"/>
    <property type="match status" value="1"/>
</dbReference>